<dbReference type="Proteomes" id="UP000254537">
    <property type="component" value="Chromosome"/>
</dbReference>
<reference evidence="1 2" key="1">
    <citation type="submission" date="2018-07" db="EMBL/GenBank/DDBJ databases">
        <title>Crenobacter cavernae sp. nov., isolated from a karst cave.</title>
        <authorList>
            <person name="Zhu H."/>
        </authorList>
    </citation>
    <scope>NUCLEOTIDE SEQUENCE [LARGE SCALE GENOMIC DNA]</scope>
    <source>
        <strain evidence="1 2">K1W11S-77</strain>
    </source>
</reference>
<accession>A0A345Y6S2</accession>
<protein>
    <recommendedName>
        <fullName evidence="3">Head-tail adaptor protein</fullName>
    </recommendedName>
</protein>
<name>A0A345Y6S2_9NEIS</name>
<dbReference type="Gene3D" id="2.40.10.180">
    <property type="entry name" value="Phage tail proteins"/>
    <property type="match status" value="1"/>
</dbReference>
<dbReference type="Pfam" id="PF05354">
    <property type="entry name" value="Phage_attach"/>
    <property type="match status" value="1"/>
</dbReference>
<dbReference type="RefSeq" id="WP_115433556.1">
    <property type="nucleotide sequence ID" value="NZ_CP031337.1"/>
</dbReference>
<proteinExistence type="predicted"/>
<sequence>MFTEDLTPFFADFGETVSLGVGPLKAIFDNGHQAASLLGVEFESRNPVLYVKTADLPADAHDMPVTVRGVEYEVINVEPDGSGLTVLQLRRLR</sequence>
<organism evidence="1 2">
    <name type="scientific">Crenobacter cavernae</name>
    <dbReference type="NCBI Taxonomy" id="2290923"/>
    <lineage>
        <taxon>Bacteria</taxon>
        <taxon>Pseudomonadati</taxon>
        <taxon>Pseudomonadota</taxon>
        <taxon>Betaproteobacteria</taxon>
        <taxon>Neisseriales</taxon>
        <taxon>Neisseriaceae</taxon>
        <taxon>Crenobacter</taxon>
    </lineage>
</organism>
<dbReference type="OrthoDB" id="8913169at2"/>
<dbReference type="EMBL" id="CP031337">
    <property type="protein sequence ID" value="AXK39624.1"/>
    <property type="molecule type" value="Genomic_DNA"/>
</dbReference>
<evidence type="ECO:0000313" key="1">
    <source>
        <dbReference type="EMBL" id="AXK39624.1"/>
    </source>
</evidence>
<evidence type="ECO:0000313" key="2">
    <source>
        <dbReference type="Proteomes" id="UP000254537"/>
    </source>
</evidence>
<dbReference type="AlphaFoldDB" id="A0A345Y6S2"/>
<evidence type="ECO:0008006" key="3">
    <source>
        <dbReference type="Google" id="ProtNLM"/>
    </source>
</evidence>
<dbReference type="InterPro" id="IPR008018">
    <property type="entry name" value="Phage_tail_attach_FII"/>
</dbReference>
<gene>
    <name evidence="1" type="ORF">DWG20_09305</name>
</gene>
<dbReference type="InterPro" id="IPR053734">
    <property type="entry name" value="Phage_Head-Tail_Connect_sf"/>
</dbReference>
<dbReference type="KEGG" id="ccah:DWG20_09305"/>
<dbReference type="GO" id="GO:0019068">
    <property type="term" value="P:virion assembly"/>
    <property type="evidence" value="ECO:0007669"/>
    <property type="project" value="InterPro"/>
</dbReference>